<gene>
    <name evidence="2" type="ORF">PGQ11_009242</name>
</gene>
<reference evidence="2 3" key="1">
    <citation type="journal article" date="2024" name="IMA Fungus">
        <title>Apiospora arundinis, a panoply of carbohydrate-active enzymes and secondary metabolites.</title>
        <authorList>
            <person name="Sorensen T."/>
            <person name="Petersen C."/>
            <person name="Muurmann A.T."/>
            <person name="Christiansen J.V."/>
            <person name="Brundto M.L."/>
            <person name="Overgaard C.K."/>
            <person name="Boysen A.T."/>
            <person name="Wollenberg R.D."/>
            <person name="Larsen T.O."/>
            <person name="Sorensen J.L."/>
            <person name="Nielsen K.L."/>
            <person name="Sondergaard T.E."/>
        </authorList>
    </citation>
    <scope>NUCLEOTIDE SEQUENCE [LARGE SCALE GENOMIC DNA]</scope>
    <source>
        <strain evidence="2 3">AAU 773</strain>
    </source>
</reference>
<keyword evidence="3" id="KW-1185">Reference proteome</keyword>
<evidence type="ECO:0000313" key="2">
    <source>
        <dbReference type="EMBL" id="KAK8863007.1"/>
    </source>
</evidence>
<dbReference type="Proteomes" id="UP001390339">
    <property type="component" value="Unassembled WGS sequence"/>
</dbReference>
<dbReference type="EMBL" id="JAPCWZ010000005">
    <property type="protein sequence ID" value="KAK8863007.1"/>
    <property type="molecule type" value="Genomic_DNA"/>
</dbReference>
<proteinExistence type="predicted"/>
<feature type="region of interest" description="Disordered" evidence="1">
    <location>
        <begin position="409"/>
        <end position="428"/>
    </location>
</feature>
<evidence type="ECO:0000313" key="3">
    <source>
        <dbReference type="Proteomes" id="UP001390339"/>
    </source>
</evidence>
<evidence type="ECO:0000256" key="1">
    <source>
        <dbReference type="SAM" id="MobiDB-lite"/>
    </source>
</evidence>
<organism evidence="2 3">
    <name type="scientific">Apiospora arundinis</name>
    <dbReference type="NCBI Taxonomy" id="335852"/>
    <lineage>
        <taxon>Eukaryota</taxon>
        <taxon>Fungi</taxon>
        <taxon>Dikarya</taxon>
        <taxon>Ascomycota</taxon>
        <taxon>Pezizomycotina</taxon>
        <taxon>Sordariomycetes</taxon>
        <taxon>Xylariomycetidae</taxon>
        <taxon>Amphisphaeriales</taxon>
        <taxon>Apiosporaceae</taxon>
        <taxon>Apiospora</taxon>
    </lineage>
</organism>
<sequence>MPADDSIREWRQVVSQEGERSDAKDPPLLATLYTACSSFYSNILSALCAKKSLQPAVLTSLQRSHDYLKLWANGYGVDEELLDSLLCKSQRARRGTFRHLASICRTLTNRLLPLTEEDQRPQLYLEAGEVGGALERFRFFIEQDTKDDDSDASSETSSDDDLDAFEIAEDLKTDAQCLLDQGYRFNEQAVGHGSTSHAPVNTSVASVDSDPLRVIFIDRIRGRYPSCKGELVELLGKAQHERFIRCKETRIRNNQSRLNMPSSDETAARKAASISVPDSGLGSSIPTASGYAETVVSYAGGEGGSVHVPSLPEGANRGIPFECVACEKMIVMTNRSRWNLGTSTFLTKAQWEHHIVSEHGDLTPWKSDKCPICLDDAPGGTLNTLKHLADHLEQIALTGLPTAADSAESADSAVGFDDKSSHQSSASRVPLSVLHEMQELEQIPSESKANGDQEASSEESLEADTTVHQEAEAQVHWVDRNSFPGFPSEHAVPMPMISAAAADSASRTSSENLVRYTLVTEVQIPANASSSFSKRHTNQVLSLMSLKRVEALGTHMEVGINAVLIAALIILA</sequence>
<comment type="caution">
    <text evidence="2">The sequence shown here is derived from an EMBL/GenBank/DDBJ whole genome shotgun (WGS) entry which is preliminary data.</text>
</comment>
<protein>
    <submittedName>
        <fullName evidence="2">Uncharacterized protein</fullName>
    </submittedName>
</protein>
<name>A0ABR2II56_9PEZI</name>
<feature type="compositionally biased region" description="Polar residues" evidence="1">
    <location>
        <begin position="444"/>
        <end position="454"/>
    </location>
</feature>
<feature type="region of interest" description="Disordered" evidence="1">
    <location>
        <begin position="441"/>
        <end position="469"/>
    </location>
</feature>
<accession>A0ABR2II56</accession>